<evidence type="ECO:0000313" key="4">
    <source>
        <dbReference type="Proteomes" id="UP000015102"/>
    </source>
</evidence>
<evidence type="ECO:0000256" key="1">
    <source>
        <dbReference type="SAM" id="MobiDB-lite"/>
    </source>
</evidence>
<proteinExistence type="predicted"/>
<keyword evidence="4" id="KW-1185">Reference proteome</keyword>
<reference evidence="3" key="2">
    <citation type="submission" date="2015-06" db="UniProtKB">
        <authorList>
            <consortium name="EnsemblMetazoa"/>
        </authorList>
    </citation>
    <scope>IDENTIFICATION</scope>
</reference>
<accession>T1GYU8</accession>
<dbReference type="HOGENOM" id="CLU_923097_0_0_1"/>
<dbReference type="PANTHER" id="PTHR22738:SF15">
    <property type="entry name" value="LD40758P"/>
    <property type="match status" value="1"/>
</dbReference>
<feature type="region of interest" description="Disordered" evidence="1">
    <location>
        <begin position="106"/>
        <end position="143"/>
    </location>
</feature>
<dbReference type="GO" id="GO:0007165">
    <property type="term" value="P:signal transduction"/>
    <property type="evidence" value="ECO:0007669"/>
    <property type="project" value="InterPro"/>
</dbReference>
<dbReference type="InterPro" id="IPR000159">
    <property type="entry name" value="RA_dom"/>
</dbReference>
<dbReference type="Proteomes" id="UP000015102">
    <property type="component" value="Unassembled WGS sequence"/>
</dbReference>
<feature type="region of interest" description="Disordered" evidence="1">
    <location>
        <begin position="80"/>
        <end position="99"/>
    </location>
</feature>
<protein>
    <recommendedName>
        <fullName evidence="2">Ras-associating domain-containing protein</fullName>
    </recommendedName>
</protein>
<dbReference type="PANTHER" id="PTHR22738">
    <property type="entry name" value="RASSF"/>
    <property type="match status" value="1"/>
</dbReference>
<dbReference type="InterPro" id="IPR033614">
    <property type="entry name" value="RASSF1-6"/>
</dbReference>
<feature type="compositionally biased region" description="Low complexity" evidence="1">
    <location>
        <begin position="87"/>
        <end position="97"/>
    </location>
</feature>
<dbReference type="PROSITE" id="PS50200">
    <property type="entry name" value="RA"/>
    <property type="match status" value="1"/>
</dbReference>
<dbReference type="Pfam" id="PF00788">
    <property type="entry name" value="RA"/>
    <property type="match status" value="1"/>
</dbReference>
<feature type="domain" description="Ras-associating" evidence="2">
    <location>
        <begin position="233"/>
        <end position="302"/>
    </location>
</feature>
<organism evidence="3 4">
    <name type="scientific">Megaselia scalaris</name>
    <name type="common">Humpbacked fly</name>
    <name type="synonym">Phora scalaris</name>
    <dbReference type="NCBI Taxonomy" id="36166"/>
    <lineage>
        <taxon>Eukaryota</taxon>
        <taxon>Metazoa</taxon>
        <taxon>Ecdysozoa</taxon>
        <taxon>Arthropoda</taxon>
        <taxon>Hexapoda</taxon>
        <taxon>Insecta</taxon>
        <taxon>Pterygota</taxon>
        <taxon>Neoptera</taxon>
        <taxon>Endopterygota</taxon>
        <taxon>Diptera</taxon>
        <taxon>Brachycera</taxon>
        <taxon>Muscomorpha</taxon>
        <taxon>Platypezoidea</taxon>
        <taxon>Phoridae</taxon>
        <taxon>Megaseliini</taxon>
        <taxon>Megaselia</taxon>
    </lineage>
</organism>
<name>T1GYU8_MEGSC</name>
<evidence type="ECO:0000259" key="2">
    <source>
        <dbReference type="PROSITE" id="PS50200"/>
    </source>
</evidence>
<dbReference type="Gene3D" id="3.10.20.90">
    <property type="entry name" value="Phosphatidylinositol 3-kinase Catalytic Subunit, Chain A, domain 1"/>
    <property type="match status" value="1"/>
</dbReference>
<dbReference type="STRING" id="36166.T1GYU8"/>
<dbReference type="EMBL" id="CAQQ02373572">
    <property type="status" value="NOT_ANNOTATED_CDS"/>
    <property type="molecule type" value="Genomic_DNA"/>
</dbReference>
<reference evidence="4" key="1">
    <citation type="submission" date="2013-02" db="EMBL/GenBank/DDBJ databases">
        <authorList>
            <person name="Hughes D."/>
        </authorList>
    </citation>
    <scope>NUCLEOTIDE SEQUENCE</scope>
    <source>
        <strain>Durham</strain>
        <strain evidence="4">NC isolate 2 -- Noor lab</strain>
    </source>
</reference>
<dbReference type="AlphaFoldDB" id="T1GYU8"/>
<evidence type="ECO:0000313" key="3">
    <source>
        <dbReference type="EnsemblMetazoa" id="MESCA009035-PA"/>
    </source>
</evidence>
<dbReference type="EnsemblMetazoa" id="MESCA009035-RA">
    <property type="protein sequence ID" value="MESCA009035-PA"/>
    <property type="gene ID" value="MESCA009035"/>
</dbReference>
<sequence length="302" mass="33791">MDFEEFKKSVHLEYVNGANNFLEENSGSLKNNQRIDPSRINDSLKLYGGENPLSKSFNEKALRTIDPTFITDTLNLKGGGGYNLQKSSSTSTTSSSTYQHNKDVFEKGLNRSKSGPNCYVDDSDKDGDGTLKPGTVKRNGNSVGGRYVNIKMDCYNELENDESLSKVTDSNTLDAAGELTTDTPSFGIESSKPFITEEGVVLRRPPKSGSAAIKRRSGNKRTRVKLKRRCSINGHFYNRETSFFKPPYGSQMSVWVTSLVNAQDVINLILEKYKVDSRPEKFSLFVIKDNGEQKRLKDDEYP</sequence>